<feature type="compositionally biased region" description="Low complexity" evidence="1">
    <location>
        <begin position="64"/>
        <end position="75"/>
    </location>
</feature>
<sequence length="99" mass="10493">MPKTNKINVLTVKLTVHIPVDPGSVDSVQEAADDIEQLLAHGNGLGQASIETRLNRVPAPKPAPEASEPALAANDPADDNLDIPERLRRTAETEPAVAE</sequence>
<reference evidence="2" key="1">
    <citation type="journal article" date="2015" name="Nature">
        <title>Complex archaea that bridge the gap between prokaryotes and eukaryotes.</title>
        <authorList>
            <person name="Spang A."/>
            <person name="Saw J.H."/>
            <person name="Jorgensen S.L."/>
            <person name="Zaremba-Niedzwiedzka K."/>
            <person name="Martijn J."/>
            <person name="Lind A.E."/>
            <person name="van Eijk R."/>
            <person name="Schleper C."/>
            <person name="Guy L."/>
            <person name="Ettema T.J."/>
        </authorList>
    </citation>
    <scope>NUCLEOTIDE SEQUENCE</scope>
</reference>
<gene>
    <name evidence="2" type="ORF">LCGC14_2253350</name>
</gene>
<feature type="compositionally biased region" description="Basic and acidic residues" evidence="1">
    <location>
        <begin position="83"/>
        <end position="92"/>
    </location>
</feature>
<comment type="caution">
    <text evidence="2">The sequence shown here is derived from an EMBL/GenBank/DDBJ whole genome shotgun (WGS) entry which is preliminary data.</text>
</comment>
<dbReference type="AlphaFoldDB" id="A0A0F9D1P2"/>
<dbReference type="EMBL" id="LAZR01030766">
    <property type="protein sequence ID" value="KKL55643.1"/>
    <property type="molecule type" value="Genomic_DNA"/>
</dbReference>
<evidence type="ECO:0000313" key="2">
    <source>
        <dbReference type="EMBL" id="KKL55643.1"/>
    </source>
</evidence>
<proteinExistence type="predicted"/>
<name>A0A0F9D1P2_9ZZZZ</name>
<protein>
    <submittedName>
        <fullName evidence="2">Uncharacterized protein</fullName>
    </submittedName>
</protein>
<accession>A0A0F9D1P2</accession>
<feature type="region of interest" description="Disordered" evidence="1">
    <location>
        <begin position="53"/>
        <end position="99"/>
    </location>
</feature>
<evidence type="ECO:0000256" key="1">
    <source>
        <dbReference type="SAM" id="MobiDB-lite"/>
    </source>
</evidence>
<organism evidence="2">
    <name type="scientific">marine sediment metagenome</name>
    <dbReference type="NCBI Taxonomy" id="412755"/>
    <lineage>
        <taxon>unclassified sequences</taxon>
        <taxon>metagenomes</taxon>
        <taxon>ecological metagenomes</taxon>
    </lineage>
</organism>